<evidence type="ECO:0000259" key="3">
    <source>
        <dbReference type="PROSITE" id="PS50853"/>
    </source>
</evidence>
<sequence>MELAHNVSAGVIQSNQSLVLQKVGRVSSGLYTCKAINLHGTGSSNAVQLSVKYAPVCAGGQKRVYGGGRFHTMNITCRVESHPEATSFRWAFNTSTEFSPVGGASVSPGVPETVQNCSAWQSHTNTSNEPVVIVSCVPGWGGGLQQTFSLEVRSGKGDATPLAALTDQRAPQFTVTGLQSGEVYQFTVLASNVQGESGPVSLEFGMPLDVAEKRMRLEGVGVAGVDDSYPHPHAKLVVFSPLVGAAVGLLAAILLCSLMAILVVKSRTAHAHAHAHGHAHTHKTLYDPPTPDEDLMDDGHDPKPPMTHSHAHSRPQEPDVTRVRPAGGPQGDVTQGPGIHPLHPPHQNPSSLPRTFQSLPKQTHSNFQISNNLSPSVRESYPIFSLRRGAVTDLLVLVRVPEVRVVHCVPEGDPPGLPPPYPTPPPPTAPPCPPAAPREGLKTPRDTTAPVATPV</sequence>
<evidence type="ECO:0000256" key="1">
    <source>
        <dbReference type="SAM" id="MobiDB-lite"/>
    </source>
</evidence>
<dbReference type="SUPFAM" id="SSF48726">
    <property type="entry name" value="Immunoglobulin"/>
    <property type="match status" value="1"/>
</dbReference>
<feature type="compositionally biased region" description="Polar residues" evidence="1">
    <location>
        <begin position="348"/>
        <end position="358"/>
    </location>
</feature>
<protein>
    <recommendedName>
        <fullName evidence="3">Fibronectin type-III domain-containing protein</fullName>
    </recommendedName>
</protein>
<comment type="caution">
    <text evidence="4">The sequence shown here is derived from an EMBL/GenBank/DDBJ whole genome shotgun (WGS) entry which is preliminary data.</text>
</comment>
<feature type="region of interest" description="Disordered" evidence="1">
    <location>
        <begin position="274"/>
        <end position="358"/>
    </location>
</feature>
<reference evidence="4 5" key="1">
    <citation type="submission" date="2023-03" db="EMBL/GenBank/DDBJ databases">
        <title>High-quality genome of Scylla paramamosain provides insights in environmental adaptation.</title>
        <authorList>
            <person name="Zhang L."/>
        </authorList>
    </citation>
    <scope>NUCLEOTIDE SEQUENCE [LARGE SCALE GENOMIC DNA]</scope>
    <source>
        <strain evidence="4">LZ_2023a</strain>
        <tissue evidence="4">Muscle</tissue>
    </source>
</reference>
<dbReference type="InterPro" id="IPR003961">
    <property type="entry name" value="FN3_dom"/>
</dbReference>
<evidence type="ECO:0000256" key="2">
    <source>
        <dbReference type="SAM" id="Phobius"/>
    </source>
</evidence>
<name>A0AAW0SVZ9_SCYPA</name>
<dbReference type="PROSITE" id="PS50853">
    <property type="entry name" value="FN3"/>
    <property type="match status" value="1"/>
</dbReference>
<dbReference type="PANTHER" id="PTHR23278">
    <property type="entry name" value="SIDESTEP PROTEIN"/>
    <property type="match status" value="1"/>
</dbReference>
<dbReference type="AlphaFoldDB" id="A0AAW0SVZ9"/>
<feature type="domain" description="Fibronectin type-III" evidence="3">
    <location>
        <begin position="107"/>
        <end position="213"/>
    </location>
</feature>
<dbReference type="CDD" id="cd00063">
    <property type="entry name" value="FN3"/>
    <property type="match status" value="1"/>
</dbReference>
<evidence type="ECO:0000313" key="4">
    <source>
        <dbReference type="EMBL" id="KAK8379248.1"/>
    </source>
</evidence>
<feature type="compositionally biased region" description="Basic residues" evidence="1">
    <location>
        <begin position="274"/>
        <end position="283"/>
    </location>
</feature>
<gene>
    <name evidence="4" type="ORF">O3P69_019235</name>
</gene>
<evidence type="ECO:0000313" key="5">
    <source>
        <dbReference type="Proteomes" id="UP001487740"/>
    </source>
</evidence>
<keyword evidence="2" id="KW-1133">Transmembrane helix</keyword>
<keyword evidence="2" id="KW-0472">Membrane</keyword>
<dbReference type="InterPro" id="IPR036116">
    <property type="entry name" value="FN3_sf"/>
</dbReference>
<dbReference type="EMBL" id="JARAKH010000043">
    <property type="protein sequence ID" value="KAK8379248.1"/>
    <property type="molecule type" value="Genomic_DNA"/>
</dbReference>
<keyword evidence="5" id="KW-1185">Reference proteome</keyword>
<dbReference type="Gene3D" id="2.60.40.10">
    <property type="entry name" value="Immunoglobulins"/>
    <property type="match status" value="2"/>
</dbReference>
<organism evidence="4 5">
    <name type="scientific">Scylla paramamosain</name>
    <name type="common">Mud crab</name>
    <dbReference type="NCBI Taxonomy" id="85552"/>
    <lineage>
        <taxon>Eukaryota</taxon>
        <taxon>Metazoa</taxon>
        <taxon>Ecdysozoa</taxon>
        <taxon>Arthropoda</taxon>
        <taxon>Crustacea</taxon>
        <taxon>Multicrustacea</taxon>
        <taxon>Malacostraca</taxon>
        <taxon>Eumalacostraca</taxon>
        <taxon>Eucarida</taxon>
        <taxon>Decapoda</taxon>
        <taxon>Pleocyemata</taxon>
        <taxon>Brachyura</taxon>
        <taxon>Eubrachyura</taxon>
        <taxon>Portunoidea</taxon>
        <taxon>Portunidae</taxon>
        <taxon>Portuninae</taxon>
        <taxon>Scylla</taxon>
    </lineage>
</organism>
<feature type="transmembrane region" description="Helical" evidence="2">
    <location>
        <begin position="242"/>
        <end position="264"/>
    </location>
</feature>
<dbReference type="PANTHER" id="PTHR23278:SF19">
    <property type="entry name" value="OBSCURIN"/>
    <property type="match status" value="1"/>
</dbReference>
<feature type="region of interest" description="Disordered" evidence="1">
    <location>
        <begin position="412"/>
        <end position="455"/>
    </location>
</feature>
<dbReference type="InterPro" id="IPR013783">
    <property type="entry name" value="Ig-like_fold"/>
</dbReference>
<proteinExistence type="predicted"/>
<feature type="compositionally biased region" description="Pro residues" evidence="1">
    <location>
        <begin position="412"/>
        <end position="436"/>
    </location>
</feature>
<dbReference type="Proteomes" id="UP001487740">
    <property type="component" value="Unassembled WGS sequence"/>
</dbReference>
<accession>A0AAW0SVZ9</accession>
<keyword evidence="2" id="KW-0812">Transmembrane</keyword>
<dbReference type="InterPro" id="IPR036179">
    <property type="entry name" value="Ig-like_dom_sf"/>
</dbReference>
<dbReference type="SUPFAM" id="SSF49265">
    <property type="entry name" value="Fibronectin type III"/>
    <property type="match status" value="1"/>
</dbReference>